<comment type="caution">
    <text evidence="1">The sequence shown here is derived from an EMBL/GenBank/DDBJ whole genome shotgun (WGS) entry which is preliminary data.</text>
</comment>
<dbReference type="EMBL" id="JASBWS010000012">
    <property type="protein sequence ID" value="KAJ9113592.1"/>
    <property type="molecule type" value="Genomic_DNA"/>
</dbReference>
<evidence type="ECO:0000313" key="1">
    <source>
        <dbReference type="EMBL" id="KAJ9113592.1"/>
    </source>
</evidence>
<gene>
    <name evidence="1" type="ORF">QFC20_001944</name>
</gene>
<accession>A0ACC2WRC7</accession>
<protein>
    <submittedName>
        <fullName evidence="1">Uncharacterized protein</fullName>
    </submittedName>
</protein>
<dbReference type="Proteomes" id="UP001230649">
    <property type="component" value="Unassembled WGS sequence"/>
</dbReference>
<keyword evidence="2" id="KW-1185">Reference proteome</keyword>
<sequence length="514" mass="58323">MSALTVGSSSSSSLLAPSKFRIRPVVLSLIAFTLGLVTLALYDGSHRHVRNLAAAVAVCPNPSSWLRLPVDKPLQDVDFWYSDRRHLQSLDARFNITLSRSIHQPCNVFAIDIQRTDVEACRLAESRTDMSLDQDVLRYMKEELGPDTFMLRISGGQRWTSRDAAVHGRLQMEVRLHGKDYRAFDEADPSDWIEYTRIPLLDQPLLLELCPSRCKTHYYPQHNIPLIQSYAEDPRRDSGLPPCGNKTISGVWLPWHPVDKMYPPAPIIPPRKGSAPLMGQYHFQPDGCHLYHAGNQFLDDHSKCTVREGAEKWNVLFLGDSHMRFVLHGWQYRLAGHTDYYPEKEKPEWKKSVAVYNDSSYYFNWSPYAKDWPAAVQAEDLEGIDAIVASYCAWPAMNGITAAEYFEHLKTGLDVIDHHATSRLTRKVWLTGAPFPPWTKPNRKERRTNAQLAYWNRITKRLLAEQGWMIVDQFELGMPLVLEIAAGDGVHLSPSDAHAVIVDDVLAKAGICPV</sequence>
<evidence type="ECO:0000313" key="2">
    <source>
        <dbReference type="Proteomes" id="UP001230649"/>
    </source>
</evidence>
<proteinExistence type="predicted"/>
<organism evidence="1 2">
    <name type="scientific">Naganishia adeliensis</name>
    <dbReference type="NCBI Taxonomy" id="92952"/>
    <lineage>
        <taxon>Eukaryota</taxon>
        <taxon>Fungi</taxon>
        <taxon>Dikarya</taxon>
        <taxon>Basidiomycota</taxon>
        <taxon>Agaricomycotina</taxon>
        <taxon>Tremellomycetes</taxon>
        <taxon>Filobasidiales</taxon>
        <taxon>Filobasidiaceae</taxon>
        <taxon>Naganishia</taxon>
    </lineage>
</organism>
<reference evidence="1" key="1">
    <citation type="submission" date="2023-04" db="EMBL/GenBank/DDBJ databases">
        <title>Draft Genome sequencing of Naganishia species isolated from polar environments using Oxford Nanopore Technology.</title>
        <authorList>
            <person name="Leo P."/>
            <person name="Venkateswaran K."/>
        </authorList>
    </citation>
    <scope>NUCLEOTIDE SEQUENCE</scope>
    <source>
        <strain evidence="1">MNA-CCFEE 5262</strain>
    </source>
</reference>
<name>A0ACC2WRC7_9TREE</name>